<feature type="region of interest" description="Disordered" evidence="1">
    <location>
        <begin position="143"/>
        <end position="162"/>
    </location>
</feature>
<keyword evidence="3" id="KW-1185">Reference proteome</keyword>
<protein>
    <submittedName>
        <fullName evidence="2">Uncharacterized protein</fullName>
    </submittedName>
</protein>
<gene>
    <name evidence="2" type="ORF">H1R20_g10160</name>
</gene>
<organism evidence="2 3">
    <name type="scientific">Candolleomyces eurysporus</name>
    <dbReference type="NCBI Taxonomy" id="2828524"/>
    <lineage>
        <taxon>Eukaryota</taxon>
        <taxon>Fungi</taxon>
        <taxon>Dikarya</taxon>
        <taxon>Basidiomycota</taxon>
        <taxon>Agaricomycotina</taxon>
        <taxon>Agaricomycetes</taxon>
        <taxon>Agaricomycetidae</taxon>
        <taxon>Agaricales</taxon>
        <taxon>Agaricineae</taxon>
        <taxon>Psathyrellaceae</taxon>
        <taxon>Candolleomyces</taxon>
    </lineage>
</organism>
<accession>A0A9W8J289</accession>
<evidence type="ECO:0000313" key="3">
    <source>
        <dbReference type="Proteomes" id="UP001140091"/>
    </source>
</evidence>
<reference evidence="2" key="1">
    <citation type="submission" date="2022-06" db="EMBL/GenBank/DDBJ databases">
        <title>Genome Sequence of Candolleomyces eurysporus.</title>
        <authorList>
            <person name="Buettner E."/>
        </authorList>
    </citation>
    <scope>NUCLEOTIDE SEQUENCE</scope>
    <source>
        <strain evidence="2">VTCC 930004</strain>
    </source>
</reference>
<dbReference type="InterPro" id="IPR027267">
    <property type="entry name" value="AH/BAR_dom_sf"/>
</dbReference>
<evidence type="ECO:0000313" key="2">
    <source>
        <dbReference type="EMBL" id="KAJ2926912.1"/>
    </source>
</evidence>
<dbReference type="Gene3D" id="1.20.1270.60">
    <property type="entry name" value="Arfaptin homology (AH) domain/BAR domain"/>
    <property type="match status" value="1"/>
</dbReference>
<feature type="non-terminal residue" evidence="2">
    <location>
        <position position="1"/>
    </location>
</feature>
<dbReference type="Proteomes" id="UP001140091">
    <property type="component" value="Unassembled WGS sequence"/>
</dbReference>
<name>A0A9W8J289_9AGAR</name>
<dbReference type="EMBL" id="JANBPK010001042">
    <property type="protein sequence ID" value="KAJ2926912.1"/>
    <property type="molecule type" value="Genomic_DNA"/>
</dbReference>
<dbReference type="OrthoDB" id="2450055at2759"/>
<comment type="caution">
    <text evidence="2">The sequence shown here is derived from an EMBL/GenBank/DDBJ whole genome shotgun (WGS) entry which is preliminary data.</text>
</comment>
<sequence length="182" mass="20377">MRRRWACNPDRDLLLPSMATPATAHVLVERTDIHKSCKSLEIILNILNEYCEAVGAIVTLQKKLGKALREAAGLKATGEIAANAFNGSAAVFEALLEVDTKYTKFADKEYDSISTEVKKWFKKLVKEERAHDQWLEKANARIKQAGQSYEKKSKKNASDAGEEHARYINLISTLGPEISQEK</sequence>
<evidence type="ECO:0000256" key="1">
    <source>
        <dbReference type="SAM" id="MobiDB-lite"/>
    </source>
</evidence>
<dbReference type="AlphaFoldDB" id="A0A9W8J289"/>
<proteinExistence type="predicted"/>